<sequence length="230" mass="26613">MARIYIIAGAPGAGKSTSGRLFIPKGLEILDSDDMSLKYKIAGYTDFKEMGQLKFNRIFNNRLFSNANFAIELNLGFEHHYNYVKRIKQVNSENEIIVVLFHTDDVNLCLDRAKMRAENGRHFVAPDVIQSMYDNIFPLFNKYKDRFSGLIAVNVEKTGNTYISMEYDFKNKKALPTLPLPDWVKREFKELIRDLSPQIKRLPRRNPLPPLTTPMNLKKVEVLDAKLFFS</sequence>
<dbReference type="KEGG" id="arac:E0W69_008960"/>
<protein>
    <recommendedName>
        <fullName evidence="3">UDP-N-acetylglucosamine kinase</fullName>
    </recommendedName>
</protein>
<dbReference type="InterPro" id="IPR027417">
    <property type="entry name" value="P-loop_NTPase"/>
</dbReference>
<evidence type="ECO:0008006" key="3">
    <source>
        <dbReference type="Google" id="ProtNLM"/>
    </source>
</evidence>
<evidence type="ECO:0000313" key="2">
    <source>
        <dbReference type="Proteomes" id="UP000292424"/>
    </source>
</evidence>
<evidence type="ECO:0000313" key="1">
    <source>
        <dbReference type="EMBL" id="QES88775.1"/>
    </source>
</evidence>
<keyword evidence="2" id="KW-1185">Reference proteome</keyword>
<dbReference type="AlphaFoldDB" id="A0A5P2FZW8"/>
<accession>A0A5P2FZW8</accession>
<dbReference type="RefSeq" id="WP_131329732.1">
    <property type="nucleotide sequence ID" value="NZ_CP044016.1"/>
</dbReference>
<organism evidence="1 2">
    <name type="scientific">Rhizosphaericola mali</name>
    <dbReference type="NCBI Taxonomy" id="2545455"/>
    <lineage>
        <taxon>Bacteria</taxon>
        <taxon>Pseudomonadati</taxon>
        <taxon>Bacteroidota</taxon>
        <taxon>Chitinophagia</taxon>
        <taxon>Chitinophagales</taxon>
        <taxon>Chitinophagaceae</taxon>
        <taxon>Rhizosphaericola</taxon>
    </lineage>
</organism>
<dbReference type="EMBL" id="CP044016">
    <property type="protein sequence ID" value="QES88775.1"/>
    <property type="molecule type" value="Genomic_DNA"/>
</dbReference>
<proteinExistence type="predicted"/>
<dbReference type="SUPFAM" id="SSF52540">
    <property type="entry name" value="P-loop containing nucleoside triphosphate hydrolases"/>
    <property type="match status" value="1"/>
</dbReference>
<name>A0A5P2FZW8_9BACT</name>
<dbReference type="Gene3D" id="3.40.50.300">
    <property type="entry name" value="P-loop containing nucleotide triphosphate hydrolases"/>
    <property type="match status" value="1"/>
</dbReference>
<gene>
    <name evidence="1" type="ORF">E0W69_008960</name>
</gene>
<dbReference type="Proteomes" id="UP000292424">
    <property type="component" value="Chromosome"/>
</dbReference>
<reference evidence="1 2" key="1">
    <citation type="submission" date="2019-09" db="EMBL/GenBank/DDBJ databases">
        <title>Complete genome sequence of Arachidicoccus sp. B3-10 isolated from apple orchard soil.</title>
        <authorList>
            <person name="Kim H.S."/>
            <person name="Han K.-I."/>
            <person name="Suh M.K."/>
            <person name="Lee K.C."/>
            <person name="Eom M.K."/>
            <person name="Kim J.-S."/>
            <person name="Kang S.W."/>
            <person name="Sin Y."/>
            <person name="Lee J.-S."/>
        </authorList>
    </citation>
    <scope>NUCLEOTIDE SEQUENCE [LARGE SCALE GENOMIC DNA]</scope>
    <source>
        <strain evidence="1 2">B3-10</strain>
    </source>
</reference>
<dbReference type="OrthoDB" id="9791543at2"/>